<evidence type="ECO:0000256" key="1">
    <source>
        <dbReference type="SAM" id="MobiDB-lite"/>
    </source>
</evidence>
<feature type="compositionally biased region" description="Basic residues" evidence="1">
    <location>
        <begin position="113"/>
        <end position="126"/>
    </location>
</feature>
<dbReference type="AlphaFoldDB" id="A0AAQ3PFF0"/>
<protein>
    <submittedName>
        <fullName evidence="2">Uncharacterized protein</fullName>
    </submittedName>
</protein>
<sequence>MITAAGSHRRRSYIYNSPKGCSLRDRKTSALPGRRLRLHRPGCCHRPSAPPPEADPIDDFPEGLRAYCVRPAALYDEAPAPDEVAVAKHQHRRPSTGRRAAAAGRSHTPPATRRLHHHPTLRSPTR</sequence>
<dbReference type="Proteomes" id="UP001341281">
    <property type="component" value="Chromosome 01"/>
</dbReference>
<reference evidence="2 3" key="1">
    <citation type="submission" date="2024-02" db="EMBL/GenBank/DDBJ databases">
        <title>High-quality chromosome-scale genome assembly of Pensacola bahiagrass (Paspalum notatum Flugge var. saurae).</title>
        <authorList>
            <person name="Vega J.M."/>
            <person name="Podio M."/>
            <person name="Orjuela J."/>
            <person name="Siena L.A."/>
            <person name="Pessino S.C."/>
            <person name="Combes M.C."/>
            <person name="Mariac C."/>
            <person name="Albertini E."/>
            <person name="Pupilli F."/>
            <person name="Ortiz J.P.A."/>
            <person name="Leblanc O."/>
        </authorList>
    </citation>
    <scope>NUCLEOTIDE SEQUENCE [LARGE SCALE GENOMIC DNA]</scope>
    <source>
        <strain evidence="2">R1</strain>
        <tissue evidence="2">Leaf</tissue>
    </source>
</reference>
<dbReference type="EMBL" id="CP144745">
    <property type="protein sequence ID" value="WVZ49287.1"/>
    <property type="molecule type" value="Genomic_DNA"/>
</dbReference>
<organism evidence="2 3">
    <name type="scientific">Paspalum notatum var. saurae</name>
    <dbReference type="NCBI Taxonomy" id="547442"/>
    <lineage>
        <taxon>Eukaryota</taxon>
        <taxon>Viridiplantae</taxon>
        <taxon>Streptophyta</taxon>
        <taxon>Embryophyta</taxon>
        <taxon>Tracheophyta</taxon>
        <taxon>Spermatophyta</taxon>
        <taxon>Magnoliopsida</taxon>
        <taxon>Liliopsida</taxon>
        <taxon>Poales</taxon>
        <taxon>Poaceae</taxon>
        <taxon>PACMAD clade</taxon>
        <taxon>Panicoideae</taxon>
        <taxon>Andropogonodae</taxon>
        <taxon>Paspaleae</taxon>
        <taxon>Paspalinae</taxon>
        <taxon>Paspalum</taxon>
    </lineage>
</organism>
<gene>
    <name evidence="2" type="ORF">U9M48_000656</name>
</gene>
<keyword evidence="3" id="KW-1185">Reference proteome</keyword>
<evidence type="ECO:0000313" key="3">
    <source>
        <dbReference type="Proteomes" id="UP001341281"/>
    </source>
</evidence>
<accession>A0AAQ3PFF0</accession>
<name>A0AAQ3PFF0_PASNO</name>
<evidence type="ECO:0000313" key="2">
    <source>
        <dbReference type="EMBL" id="WVZ49287.1"/>
    </source>
</evidence>
<feature type="region of interest" description="Disordered" evidence="1">
    <location>
        <begin position="84"/>
        <end position="126"/>
    </location>
</feature>
<proteinExistence type="predicted"/>